<dbReference type="EMBL" id="JAUIRO010000002">
    <property type="protein sequence ID" value="KAK0727609.1"/>
    <property type="molecule type" value="Genomic_DNA"/>
</dbReference>
<dbReference type="RefSeq" id="XP_060300464.1">
    <property type="nucleotide sequence ID" value="XM_060439427.1"/>
</dbReference>
<dbReference type="AlphaFoldDB" id="A0AA40E4B9"/>
<proteinExistence type="predicted"/>
<accession>A0AA40E4B9</accession>
<dbReference type="GeneID" id="85322697"/>
<sequence length="112" mass="12202">MKAVLAIGTSPSILGSLFSHLAAVTGSNETRSFDERKSSVSWGGGGIDIDNDYLANLRLCGNSLQNSHRPRLVAWWTELVGTRWVPPPGLVLGLIIWECEEALVRTNQGQQL</sequence>
<reference evidence="1" key="1">
    <citation type="submission" date="2023-06" db="EMBL/GenBank/DDBJ databases">
        <title>Genome-scale phylogeny and comparative genomics of the fungal order Sordariales.</title>
        <authorList>
            <consortium name="Lawrence Berkeley National Laboratory"/>
            <person name="Hensen N."/>
            <person name="Bonometti L."/>
            <person name="Westerberg I."/>
            <person name="Brannstrom I.O."/>
            <person name="Guillou S."/>
            <person name="Cros-Aarteil S."/>
            <person name="Calhoun S."/>
            <person name="Haridas S."/>
            <person name="Kuo A."/>
            <person name="Mondo S."/>
            <person name="Pangilinan J."/>
            <person name="Riley R."/>
            <person name="LaButti K."/>
            <person name="Andreopoulos B."/>
            <person name="Lipzen A."/>
            <person name="Chen C."/>
            <person name="Yanf M."/>
            <person name="Daum C."/>
            <person name="Ng V."/>
            <person name="Clum A."/>
            <person name="Steindorff A."/>
            <person name="Ohm R."/>
            <person name="Martin F."/>
            <person name="Silar P."/>
            <person name="Natvig D."/>
            <person name="Lalanne C."/>
            <person name="Gautier V."/>
            <person name="Ament-velasquez S.L."/>
            <person name="Kruys A."/>
            <person name="Hutchinson M.I."/>
            <person name="Powell A.J."/>
            <person name="Barry K."/>
            <person name="Miller A.N."/>
            <person name="Grigoriev I.V."/>
            <person name="Debuchy R."/>
            <person name="Gladieux P."/>
            <person name="Thoren M.H."/>
            <person name="Johannesson H."/>
        </authorList>
    </citation>
    <scope>NUCLEOTIDE SEQUENCE</scope>
    <source>
        <strain evidence="1">SMH2392-1A</strain>
    </source>
</reference>
<name>A0AA40E4B9_9PEZI</name>
<comment type="caution">
    <text evidence="1">The sequence shown here is derived from an EMBL/GenBank/DDBJ whole genome shotgun (WGS) entry which is preliminary data.</text>
</comment>
<protein>
    <submittedName>
        <fullName evidence="1">Uncharacterized protein</fullName>
    </submittedName>
</protein>
<evidence type="ECO:0000313" key="1">
    <source>
        <dbReference type="EMBL" id="KAK0727609.1"/>
    </source>
</evidence>
<keyword evidence="2" id="KW-1185">Reference proteome</keyword>
<gene>
    <name evidence="1" type="ORF">B0T26DRAFT_672253</name>
</gene>
<evidence type="ECO:0000313" key="2">
    <source>
        <dbReference type="Proteomes" id="UP001172101"/>
    </source>
</evidence>
<dbReference type="Proteomes" id="UP001172101">
    <property type="component" value="Unassembled WGS sequence"/>
</dbReference>
<organism evidence="1 2">
    <name type="scientific">Lasiosphaeria miniovina</name>
    <dbReference type="NCBI Taxonomy" id="1954250"/>
    <lineage>
        <taxon>Eukaryota</taxon>
        <taxon>Fungi</taxon>
        <taxon>Dikarya</taxon>
        <taxon>Ascomycota</taxon>
        <taxon>Pezizomycotina</taxon>
        <taxon>Sordariomycetes</taxon>
        <taxon>Sordariomycetidae</taxon>
        <taxon>Sordariales</taxon>
        <taxon>Lasiosphaeriaceae</taxon>
        <taxon>Lasiosphaeria</taxon>
    </lineage>
</organism>